<evidence type="ECO:0000313" key="1">
    <source>
        <dbReference type="EMBL" id="ARZ71207.1"/>
    </source>
</evidence>
<gene>
    <name evidence="1" type="ORF">SMD11_5628</name>
</gene>
<dbReference type="AlphaFoldDB" id="A0A1Z2LA92"/>
<sequence>MHPAIVPGATRAPRTTPLAKPFATARTAPRLTVLAGGRRA</sequence>
<organism evidence="1 2">
    <name type="scientific">Streptomyces albireticuli</name>
    <dbReference type="NCBI Taxonomy" id="1940"/>
    <lineage>
        <taxon>Bacteria</taxon>
        <taxon>Bacillati</taxon>
        <taxon>Actinomycetota</taxon>
        <taxon>Actinomycetes</taxon>
        <taxon>Kitasatosporales</taxon>
        <taxon>Streptomycetaceae</taxon>
        <taxon>Streptomyces</taxon>
    </lineage>
</organism>
<accession>A0A1Z2LA92</accession>
<dbReference type="RefSeq" id="WP_267896867.1">
    <property type="nucleotide sequence ID" value="NZ_CP021744.1"/>
</dbReference>
<name>A0A1Z2LA92_9ACTN</name>
<protein>
    <submittedName>
        <fullName evidence="1">Uncharacterized protein</fullName>
    </submittedName>
</protein>
<proteinExistence type="predicted"/>
<evidence type="ECO:0000313" key="2">
    <source>
        <dbReference type="Proteomes" id="UP000195755"/>
    </source>
</evidence>
<dbReference type="Proteomes" id="UP000195755">
    <property type="component" value="Chromosome"/>
</dbReference>
<dbReference type="KEGG" id="salj:SMD11_5628"/>
<reference evidence="1 2" key="1">
    <citation type="submission" date="2017-06" db="EMBL/GenBank/DDBJ databases">
        <title>Streptomyces albireticuli Genome sequencing and assembly.</title>
        <authorList>
            <person name="Wang Y."/>
            <person name="Du B."/>
            <person name="Ding Y."/>
            <person name="Liu H."/>
            <person name="Hou Q."/>
            <person name="Liu K."/>
            <person name="Yao L."/>
            <person name="Wang C."/>
        </authorList>
    </citation>
    <scope>NUCLEOTIDE SEQUENCE [LARGE SCALE GENOMIC DNA]</scope>
    <source>
        <strain evidence="1 2">MDJK11</strain>
    </source>
</reference>
<dbReference type="EMBL" id="CP021744">
    <property type="protein sequence ID" value="ARZ71207.1"/>
    <property type="molecule type" value="Genomic_DNA"/>
</dbReference>